<protein>
    <recommendedName>
        <fullName evidence="3">IS630 family transposase</fullName>
    </recommendedName>
</protein>
<dbReference type="EMBL" id="CP034145">
    <property type="protein sequence ID" value="AZH24775.1"/>
    <property type="molecule type" value="Genomic_DNA"/>
</dbReference>
<dbReference type="Proteomes" id="UP000282007">
    <property type="component" value="Chromosome"/>
</dbReference>
<evidence type="ECO:0000313" key="2">
    <source>
        <dbReference type="Proteomes" id="UP000282007"/>
    </source>
</evidence>
<accession>A0A3G8QRB5</accession>
<dbReference type="RefSeq" id="WP_121919496.1">
    <property type="nucleotide sequence ID" value="NZ_REFS01000002.1"/>
</dbReference>
<dbReference type="AlphaFoldDB" id="A0A3G8QRB5"/>
<evidence type="ECO:0000313" key="1">
    <source>
        <dbReference type="EMBL" id="AZH24775.1"/>
    </source>
</evidence>
<dbReference type="KEGG" id="haer:DU502_05000"/>
<reference evidence="1 2" key="1">
    <citation type="submission" date="2018-07" db="EMBL/GenBank/DDBJ databases">
        <title>Genome sequences of Haloplanus aerogenes JCM 16430T.</title>
        <authorList>
            <person name="Kim Y.B."/>
            <person name="Roh S.W."/>
        </authorList>
    </citation>
    <scope>NUCLEOTIDE SEQUENCE [LARGE SCALE GENOMIC DNA]</scope>
    <source>
        <strain evidence="1 2">JCM 16430</strain>
    </source>
</reference>
<organism evidence="1 2">
    <name type="scientific">Haloplanus aerogenes</name>
    <dbReference type="NCBI Taxonomy" id="660522"/>
    <lineage>
        <taxon>Archaea</taxon>
        <taxon>Methanobacteriati</taxon>
        <taxon>Methanobacteriota</taxon>
        <taxon>Stenosarchaea group</taxon>
        <taxon>Halobacteria</taxon>
        <taxon>Halobacteriales</taxon>
        <taxon>Haloferacaceae</taxon>
        <taxon>Haloplanus</taxon>
    </lineage>
</organism>
<name>A0A3G8QRB5_9EURY</name>
<evidence type="ECO:0008006" key="3">
    <source>
        <dbReference type="Google" id="ProtNLM"/>
    </source>
</evidence>
<sequence>MKSSRRGQLVKHLSEEELEQAITDAQKAGETCLVRRLCYVKNLYQGDTREEAGKRVGIS</sequence>
<keyword evidence="2" id="KW-1185">Reference proteome</keyword>
<proteinExistence type="predicted"/>
<gene>
    <name evidence="1" type="ORF">DU502_05000</name>
</gene>